<evidence type="ECO:0000313" key="4">
    <source>
        <dbReference type="Proteomes" id="UP000614996"/>
    </source>
</evidence>
<comment type="caution">
    <text evidence="3">The sequence shown here is derived from an EMBL/GenBank/DDBJ whole genome shotgun (WGS) entry which is preliminary data.</text>
</comment>
<dbReference type="Proteomes" id="UP000614996">
    <property type="component" value="Unassembled WGS sequence"/>
</dbReference>
<keyword evidence="4" id="KW-1185">Reference proteome</keyword>
<gene>
    <name evidence="3" type="ORF">NUM_19130</name>
</gene>
<evidence type="ECO:0000313" key="3">
    <source>
        <dbReference type="EMBL" id="GIL26659.1"/>
    </source>
</evidence>
<proteinExistence type="predicted"/>
<dbReference type="RefSeq" id="WP_207124447.1">
    <property type="nucleotide sequence ID" value="NZ_BOPO01000026.1"/>
</dbReference>
<feature type="compositionally biased region" description="Pro residues" evidence="1">
    <location>
        <begin position="35"/>
        <end position="47"/>
    </location>
</feature>
<feature type="region of interest" description="Disordered" evidence="1">
    <location>
        <begin position="1"/>
        <end position="50"/>
    </location>
</feature>
<feature type="compositionally biased region" description="Basic and acidic residues" evidence="1">
    <location>
        <begin position="1"/>
        <end position="12"/>
    </location>
</feature>
<organism evidence="3 4">
    <name type="scientific">Actinocatenispora comari</name>
    <dbReference type="NCBI Taxonomy" id="2807577"/>
    <lineage>
        <taxon>Bacteria</taxon>
        <taxon>Bacillati</taxon>
        <taxon>Actinomycetota</taxon>
        <taxon>Actinomycetes</taxon>
        <taxon>Micromonosporales</taxon>
        <taxon>Micromonosporaceae</taxon>
        <taxon>Actinocatenispora</taxon>
    </lineage>
</organism>
<keyword evidence="2" id="KW-0472">Membrane</keyword>
<evidence type="ECO:0000256" key="2">
    <source>
        <dbReference type="SAM" id="Phobius"/>
    </source>
</evidence>
<protein>
    <recommendedName>
        <fullName evidence="5">Translation initiation factor 2</fullName>
    </recommendedName>
</protein>
<keyword evidence="2" id="KW-1133">Transmembrane helix</keyword>
<feature type="transmembrane region" description="Helical" evidence="2">
    <location>
        <begin position="79"/>
        <end position="103"/>
    </location>
</feature>
<dbReference type="EMBL" id="BOPO01000026">
    <property type="protein sequence ID" value="GIL26659.1"/>
    <property type="molecule type" value="Genomic_DNA"/>
</dbReference>
<keyword evidence="2" id="KW-0812">Transmembrane</keyword>
<accession>A0A8J4AAD1</accession>
<dbReference type="AlphaFoldDB" id="A0A8J4AAD1"/>
<sequence>MTNADRADDAYWRRPPNGAAAPRREPAAAPEPRYEPPPPSTPPPPGWRPQVVVPTAPPRDMPVQQHAVLDEQERAARTITYGVGLVAGAVVLVLIIVVCARLVG</sequence>
<evidence type="ECO:0000256" key="1">
    <source>
        <dbReference type="SAM" id="MobiDB-lite"/>
    </source>
</evidence>
<evidence type="ECO:0008006" key="5">
    <source>
        <dbReference type="Google" id="ProtNLM"/>
    </source>
</evidence>
<reference evidence="4" key="1">
    <citation type="journal article" date="2021" name="Int. J. Syst. Evol. Microbiol.">
        <title>Actinocatenispora comari sp. nov., an endophytic actinomycete isolated from aerial parts of Comarum salesowianum.</title>
        <authorList>
            <person name="Oyunbileg N."/>
            <person name="Iizaka Y."/>
            <person name="Hamada M."/>
            <person name="Davaapurev B.O."/>
            <person name="Fukumoto A."/>
            <person name="Tsetseg B."/>
            <person name="Kato F."/>
            <person name="Tamura T."/>
            <person name="Batkhuu J."/>
            <person name="Anzai Y."/>
        </authorList>
    </citation>
    <scope>NUCLEOTIDE SEQUENCE [LARGE SCALE GENOMIC DNA]</scope>
    <source>
        <strain evidence="4">NUM-2625</strain>
    </source>
</reference>
<feature type="compositionally biased region" description="Low complexity" evidence="1">
    <location>
        <begin position="13"/>
        <end position="31"/>
    </location>
</feature>
<name>A0A8J4AAD1_9ACTN</name>